<dbReference type="Pfam" id="PF01757">
    <property type="entry name" value="Acyl_transf_3"/>
    <property type="match status" value="1"/>
</dbReference>
<name>A0ABW4ST71_9ACTN</name>
<feature type="transmembrane region" description="Helical" evidence="1">
    <location>
        <begin position="97"/>
        <end position="116"/>
    </location>
</feature>
<sequence>MVEITGADSTTVPATAGTRANRQGWLDALRAVAALVVVYEHALDPLFPELRPITGPWFNAGMSGVMVFFLVSGYVVPASLERGGSVAEFWTGRLFRLYPLWAVAVAAAGVLAVTGVDPMHVWLTQRPVSAVVGHATMLQDLLNVPNVINVLWTLSYEMAFYFLVTALYVAGLQRRSAEVGCGFAAVALLAGGLLPSILLSHGATATLGLTLGVTALGACGLAGVLSSRAVARRAGAAALALVAVGLPAVNGRIPAWQSMTILAAMFAGTALYRARSGQIGWSRTLPPVLLVPLAAVAAGVWHGQESPWPWVNAVVAAWVTFAAGMLLAHRAVPRFWAWLGVVSYSVYLIHPILLEVVDGLVPDPGALAWPYRAGLGAAVLAALLGTVALTYRLVEAPAQRAGRRLAARLRARRGDARG</sequence>
<keyword evidence="3" id="KW-0012">Acyltransferase</keyword>
<keyword evidence="3" id="KW-0808">Transferase</keyword>
<keyword evidence="1" id="KW-1133">Transmembrane helix</keyword>
<keyword evidence="1" id="KW-0812">Transmembrane</keyword>
<dbReference type="RefSeq" id="WP_379572162.1">
    <property type="nucleotide sequence ID" value="NZ_JBHUFV010000017.1"/>
</dbReference>
<dbReference type="Proteomes" id="UP001597368">
    <property type="component" value="Unassembled WGS sequence"/>
</dbReference>
<keyword evidence="4" id="KW-1185">Reference proteome</keyword>
<dbReference type="InterPro" id="IPR050879">
    <property type="entry name" value="Acyltransferase_3"/>
</dbReference>
<comment type="caution">
    <text evidence="3">The sequence shown here is derived from an EMBL/GenBank/DDBJ whole genome shotgun (WGS) entry which is preliminary data.</text>
</comment>
<gene>
    <name evidence="3" type="ORF">ACFSKW_11735</name>
</gene>
<protein>
    <submittedName>
        <fullName evidence="3">Acyltransferase family protein</fullName>
        <ecNumber evidence="3">2.3.-.-</ecNumber>
    </submittedName>
</protein>
<feature type="transmembrane region" description="Helical" evidence="1">
    <location>
        <begin position="205"/>
        <end position="225"/>
    </location>
</feature>
<evidence type="ECO:0000313" key="3">
    <source>
        <dbReference type="EMBL" id="MFD1932145.1"/>
    </source>
</evidence>
<feature type="transmembrane region" description="Helical" evidence="1">
    <location>
        <begin position="335"/>
        <end position="353"/>
    </location>
</feature>
<proteinExistence type="predicted"/>
<feature type="transmembrane region" description="Helical" evidence="1">
    <location>
        <begin position="373"/>
        <end position="394"/>
    </location>
</feature>
<feature type="transmembrane region" description="Helical" evidence="1">
    <location>
        <begin position="179"/>
        <end position="199"/>
    </location>
</feature>
<dbReference type="PANTHER" id="PTHR23028:SF53">
    <property type="entry name" value="ACYL_TRANSF_3 DOMAIN-CONTAINING PROTEIN"/>
    <property type="match status" value="1"/>
</dbReference>
<feature type="transmembrane region" description="Helical" evidence="1">
    <location>
        <begin position="255"/>
        <end position="272"/>
    </location>
</feature>
<feature type="transmembrane region" description="Helical" evidence="1">
    <location>
        <begin position="57"/>
        <end position="76"/>
    </location>
</feature>
<evidence type="ECO:0000313" key="4">
    <source>
        <dbReference type="Proteomes" id="UP001597368"/>
    </source>
</evidence>
<accession>A0ABW4ST71</accession>
<organism evidence="3 4">
    <name type="scientific">Nonomuraea mangrovi</name>
    <dbReference type="NCBI Taxonomy" id="2316207"/>
    <lineage>
        <taxon>Bacteria</taxon>
        <taxon>Bacillati</taxon>
        <taxon>Actinomycetota</taxon>
        <taxon>Actinomycetes</taxon>
        <taxon>Streptosporangiales</taxon>
        <taxon>Streptosporangiaceae</taxon>
        <taxon>Nonomuraea</taxon>
    </lineage>
</organism>
<reference evidence="4" key="1">
    <citation type="journal article" date="2019" name="Int. J. Syst. Evol. Microbiol.">
        <title>The Global Catalogue of Microorganisms (GCM) 10K type strain sequencing project: providing services to taxonomists for standard genome sequencing and annotation.</title>
        <authorList>
            <consortium name="The Broad Institute Genomics Platform"/>
            <consortium name="The Broad Institute Genome Sequencing Center for Infectious Disease"/>
            <person name="Wu L."/>
            <person name="Ma J."/>
        </authorList>
    </citation>
    <scope>NUCLEOTIDE SEQUENCE [LARGE SCALE GENOMIC DNA]</scope>
    <source>
        <strain evidence="4">ICMP 6774ER</strain>
    </source>
</reference>
<dbReference type="GO" id="GO:0016746">
    <property type="term" value="F:acyltransferase activity"/>
    <property type="evidence" value="ECO:0007669"/>
    <property type="project" value="UniProtKB-KW"/>
</dbReference>
<evidence type="ECO:0000256" key="1">
    <source>
        <dbReference type="SAM" id="Phobius"/>
    </source>
</evidence>
<feature type="domain" description="Acyltransferase 3" evidence="2">
    <location>
        <begin position="24"/>
        <end position="390"/>
    </location>
</feature>
<feature type="transmembrane region" description="Helical" evidence="1">
    <location>
        <begin position="230"/>
        <end position="249"/>
    </location>
</feature>
<feature type="transmembrane region" description="Helical" evidence="1">
    <location>
        <begin position="150"/>
        <end position="172"/>
    </location>
</feature>
<feature type="transmembrane region" description="Helical" evidence="1">
    <location>
        <begin position="308"/>
        <end position="328"/>
    </location>
</feature>
<dbReference type="EMBL" id="JBHUFV010000017">
    <property type="protein sequence ID" value="MFD1932145.1"/>
    <property type="molecule type" value="Genomic_DNA"/>
</dbReference>
<feature type="transmembrane region" description="Helical" evidence="1">
    <location>
        <begin position="284"/>
        <end position="302"/>
    </location>
</feature>
<evidence type="ECO:0000259" key="2">
    <source>
        <dbReference type="Pfam" id="PF01757"/>
    </source>
</evidence>
<dbReference type="InterPro" id="IPR002656">
    <property type="entry name" value="Acyl_transf_3_dom"/>
</dbReference>
<keyword evidence="1" id="KW-0472">Membrane</keyword>
<dbReference type="EC" id="2.3.-.-" evidence="3"/>
<dbReference type="PANTHER" id="PTHR23028">
    <property type="entry name" value="ACETYLTRANSFERASE"/>
    <property type="match status" value="1"/>
</dbReference>